<dbReference type="InterPro" id="IPR057678">
    <property type="entry name" value="DUF7918"/>
</dbReference>
<feature type="region of interest" description="Disordered" evidence="1">
    <location>
        <begin position="179"/>
        <end position="290"/>
    </location>
</feature>
<feature type="compositionally biased region" description="Basic and acidic residues" evidence="1">
    <location>
        <begin position="240"/>
        <end position="262"/>
    </location>
</feature>
<evidence type="ECO:0000259" key="2">
    <source>
        <dbReference type="Pfam" id="PF25534"/>
    </source>
</evidence>
<feature type="compositionally biased region" description="Acidic residues" evidence="1">
    <location>
        <begin position="200"/>
        <end position="228"/>
    </location>
</feature>
<sequence length="571" mass="62688">MIRPGFAQVALTDVKGVHMTEHYPFGLLPQDQQSEAPAPAPAPAVKFDRDNLPTQTCFVEAVRDTTFEIQVRELFQRKSRRKGHFFVTVELDGVSFETRCRTTFDRTSKRSTYRVVRVVDEAGHQREMMLRGLSIAEFSGVHRRDEENEEAIQIALDKINLGEVVVTVFECYYDRPLPAKKFPRSQQGKGERDEWQSDLSENDEDADEDSDDSEYDEHTEEEEEEDEEEAHRAASSRMTGGDEGKDKGKGKEKQRERADRSDSALSSAGKKRSHAEAAAGAVEPASVQQQLSNISQKLVRQVKMRRIGAGLAPLPEPNITPATPEAPPIPCVRNSSPAVIKAPKIKASGWAPFTKKGYKFRFVCRPRADLEAQKIVPVQIIDLDTGEPEPVLQATEESESRPISIPELLVDGARSRSLSPSARATASSSVAGQMRQSSPPEASSAATAAAAVLATATTIPLQAAHSSDIQPSSGTVTVTTSRIAEDTAREEDEKRPNMSASLSNCALLDRIEAMQRSMRKQQNEMEDLLRELKERAAGSSGSGTAALRQAPDLKPRPEMGGNSIEEAIVLD</sequence>
<feature type="compositionally biased region" description="Basic and acidic residues" evidence="1">
    <location>
        <begin position="483"/>
        <end position="496"/>
    </location>
</feature>
<feature type="compositionally biased region" description="Polar residues" evidence="1">
    <location>
        <begin position="464"/>
        <end position="482"/>
    </location>
</feature>
<dbReference type="EMBL" id="JAPDMQ010000059">
    <property type="protein sequence ID" value="KAK0537474.1"/>
    <property type="molecule type" value="Genomic_DNA"/>
</dbReference>
<comment type="caution">
    <text evidence="3">The sequence shown here is derived from an EMBL/GenBank/DDBJ whole genome shotgun (WGS) entry which is preliminary data.</text>
</comment>
<organism evidence="3 4">
    <name type="scientific">Tilletia horrida</name>
    <dbReference type="NCBI Taxonomy" id="155126"/>
    <lineage>
        <taxon>Eukaryota</taxon>
        <taxon>Fungi</taxon>
        <taxon>Dikarya</taxon>
        <taxon>Basidiomycota</taxon>
        <taxon>Ustilaginomycotina</taxon>
        <taxon>Exobasidiomycetes</taxon>
        <taxon>Tilletiales</taxon>
        <taxon>Tilletiaceae</taxon>
        <taxon>Tilletia</taxon>
    </lineage>
</organism>
<feature type="compositionally biased region" description="Low complexity" evidence="1">
    <location>
        <begin position="415"/>
        <end position="431"/>
    </location>
</feature>
<feature type="compositionally biased region" description="Low complexity" evidence="1">
    <location>
        <begin position="537"/>
        <end position="546"/>
    </location>
</feature>
<proteinExistence type="predicted"/>
<reference evidence="3" key="1">
    <citation type="journal article" date="2023" name="PhytoFront">
        <title>Draft Genome Resources of Seven Strains of Tilletia horrida, Causal Agent of Kernel Smut of Rice.</title>
        <authorList>
            <person name="Khanal S."/>
            <person name="Antony Babu S."/>
            <person name="Zhou X.G."/>
        </authorList>
    </citation>
    <scope>NUCLEOTIDE SEQUENCE</scope>
    <source>
        <strain evidence="3">TX3</strain>
    </source>
</reference>
<dbReference type="AlphaFoldDB" id="A0AAN6JM28"/>
<dbReference type="Proteomes" id="UP001176521">
    <property type="component" value="Unassembled WGS sequence"/>
</dbReference>
<evidence type="ECO:0000256" key="1">
    <source>
        <dbReference type="SAM" id="MobiDB-lite"/>
    </source>
</evidence>
<protein>
    <recommendedName>
        <fullName evidence="2">DUF7918 domain-containing protein</fullName>
    </recommendedName>
</protein>
<feature type="region of interest" description="Disordered" evidence="1">
    <location>
        <begin position="464"/>
        <end position="498"/>
    </location>
</feature>
<evidence type="ECO:0000313" key="3">
    <source>
        <dbReference type="EMBL" id="KAK0537474.1"/>
    </source>
</evidence>
<feature type="domain" description="DUF7918" evidence="2">
    <location>
        <begin position="50"/>
        <end position="181"/>
    </location>
</feature>
<evidence type="ECO:0000313" key="4">
    <source>
        <dbReference type="Proteomes" id="UP001176521"/>
    </source>
</evidence>
<feature type="compositionally biased region" description="Low complexity" evidence="1">
    <location>
        <begin position="276"/>
        <end position="285"/>
    </location>
</feature>
<feature type="region of interest" description="Disordered" evidence="1">
    <location>
        <begin position="414"/>
        <end position="443"/>
    </location>
</feature>
<keyword evidence="4" id="KW-1185">Reference proteome</keyword>
<name>A0AAN6JM28_9BASI</name>
<dbReference type="Pfam" id="PF25534">
    <property type="entry name" value="DUF7918"/>
    <property type="match status" value="1"/>
</dbReference>
<feature type="region of interest" description="Disordered" evidence="1">
    <location>
        <begin position="533"/>
        <end position="571"/>
    </location>
</feature>
<accession>A0AAN6JM28</accession>
<gene>
    <name evidence="3" type="ORF">OC842_001620</name>
</gene>